<evidence type="ECO:0000256" key="1">
    <source>
        <dbReference type="ARBA" id="ARBA00023125"/>
    </source>
</evidence>
<dbReference type="Gene3D" id="1.10.260.40">
    <property type="entry name" value="lambda repressor-like DNA-binding domains"/>
    <property type="match status" value="2"/>
</dbReference>
<keyword evidence="1" id="KW-0238">DNA-binding</keyword>
<evidence type="ECO:0000313" key="3">
    <source>
        <dbReference type="EMBL" id="GFR24157.1"/>
    </source>
</evidence>
<gene>
    <name evidence="3" type="primary">Wcon_01026</name>
    <name evidence="3" type="ORF">TNCT_412311</name>
</gene>
<dbReference type="SUPFAM" id="SSF47413">
    <property type="entry name" value="lambda repressor-like DNA-binding domains"/>
    <property type="match status" value="2"/>
</dbReference>
<protein>
    <submittedName>
        <fullName evidence="3">XRE family transcriptional regulator</fullName>
    </submittedName>
</protein>
<evidence type="ECO:0000259" key="2">
    <source>
        <dbReference type="PROSITE" id="PS50943"/>
    </source>
</evidence>
<evidence type="ECO:0000313" key="4">
    <source>
        <dbReference type="Proteomes" id="UP000887116"/>
    </source>
</evidence>
<dbReference type="PANTHER" id="PTHR46558:SF4">
    <property type="entry name" value="DNA-BIDING PHAGE PROTEIN"/>
    <property type="match status" value="1"/>
</dbReference>
<dbReference type="GO" id="GO:0003677">
    <property type="term" value="F:DNA binding"/>
    <property type="evidence" value="ECO:0007669"/>
    <property type="project" value="UniProtKB-KW"/>
</dbReference>
<dbReference type="Pfam" id="PF01381">
    <property type="entry name" value="HTH_3"/>
    <property type="match status" value="2"/>
</dbReference>
<name>A0A8X6LXD4_TRICU</name>
<organism evidence="3 4">
    <name type="scientific">Trichonephila clavata</name>
    <name type="common">Joro spider</name>
    <name type="synonym">Nephila clavata</name>
    <dbReference type="NCBI Taxonomy" id="2740835"/>
    <lineage>
        <taxon>Eukaryota</taxon>
        <taxon>Metazoa</taxon>
        <taxon>Ecdysozoa</taxon>
        <taxon>Arthropoda</taxon>
        <taxon>Chelicerata</taxon>
        <taxon>Arachnida</taxon>
        <taxon>Araneae</taxon>
        <taxon>Araneomorphae</taxon>
        <taxon>Entelegynae</taxon>
        <taxon>Araneoidea</taxon>
        <taxon>Nephilidae</taxon>
        <taxon>Trichonephila</taxon>
    </lineage>
</organism>
<feature type="domain" description="HTH cro/C1-type" evidence="2">
    <location>
        <begin position="184"/>
        <end position="238"/>
    </location>
</feature>
<keyword evidence="4" id="KW-1185">Reference proteome</keyword>
<feature type="domain" description="HTH cro/C1-type" evidence="2">
    <location>
        <begin position="24"/>
        <end position="78"/>
    </location>
</feature>
<dbReference type="InterPro" id="IPR010982">
    <property type="entry name" value="Lambda_DNA-bd_dom_sf"/>
</dbReference>
<dbReference type="SMART" id="SM00530">
    <property type="entry name" value="HTH_XRE"/>
    <property type="match status" value="2"/>
</dbReference>
<dbReference type="PANTHER" id="PTHR46558">
    <property type="entry name" value="TRACRIPTIONAL REGULATORY PROTEIN-RELATED-RELATED"/>
    <property type="match status" value="1"/>
</dbReference>
<dbReference type="CDD" id="cd00093">
    <property type="entry name" value="HTH_XRE"/>
    <property type="match status" value="2"/>
</dbReference>
<accession>A0A8X6LXD4</accession>
<dbReference type="AlphaFoldDB" id="A0A8X6LXD4"/>
<comment type="caution">
    <text evidence="3">The sequence shown here is derived from an EMBL/GenBank/DDBJ whole genome shotgun (WGS) entry which is preliminary data.</text>
</comment>
<dbReference type="EMBL" id="BMAO01008523">
    <property type="protein sequence ID" value="GFR24157.1"/>
    <property type="molecule type" value="Genomic_DNA"/>
</dbReference>
<dbReference type="OrthoDB" id="7027929at2759"/>
<reference evidence="3" key="1">
    <citation type="submission" date="2020-07" db="EMBL/GenBank/DDBJ databases">
        <title>Multicomponent nature underlies the extraordinary mechanical properties of spider dragline silk.</title>
        <authorList>
            <person name="Kono N."/>
            <person name="Nakamura H."/>
            <person name="Mori M."/>
            <person name="Yoshida Y."/>
            <person name="Ohtoshi R."/>
            <person name="Malay A.D."/>
            <person name="Moran D.A.P."/>
            <person name="Tomita M."/>
            <person name="Numata K."/>
            <person name="Arakawa K."/>
        </authorList>
    </citation>
    <scope>NUCLEOTIDE SEQUENCE</scope>
</reference>
<dbReference type="InterPro" id="IPR001387">
    <property type="entry name" value="Cro/C1-type_HTH"/>
</dbReference>
<dbReference type="PROSITE" id="PS50943">
    <property type="entry name" value="HTH_CROC1"/>
    <property type="match status" value="2"/>
</dbReference>
<proteinExistence type="predicted"/>
<sequence length="323" mass="36955">MFTSVRKSDFNPIGSINYEIGQKVESCRLIQGYNQRELASKIGSTYQEINNYELGYSPIPIEKLYRIAGALSVSIIDLLPGPTELKEDSWYEDEDEEIVYLTKIHIEIKDQELRKKLYPLIRFIYVSEKINQEEARLEIAKNLVKEGVSTDIICQVTRLSIYEYDDAEKEICTDSVLYKVGKRIKEQRLIRRYTQEELANKVGSTSKEIHDYEQGYTDIPIEILDKIAKALSVNIKALFLGLTEYEDEDGKAENKLLRFIDECKDQESRDIVGAVVRPLSEGMQTGKEKVKKAEKIRVAKNLVKAGVAVDIILRITGLSTDEI</sequence>
<dbReference type="Proteomes" id="UP000887116">
    <property type="component" value="Unassembled WGS sequence"/>
</dbReference>